<dbReference type="PANTHER" id="PTHR43179">
    <property type="entry name" value="RHAMNOSYLTRANSFERASE WBBL"/>
    <property type="match status" value="1"/>
</dbReference>
<dbReference type="EMBL" id="CP016379">
    <property type="protein sequence ID" value="AZR72015.1"/>
    <property type="molecule type" value="Genomic_DNA"/>
</dbReference>
<proteinExistence type="predicted"/>
<dbReference type="AlphaFoldDB" id="A0A3S9SUP9"/>
<dbReference type="InterPro" id="IPR001173">
    <property type="entry name" value="Glyco_trans_2-like"/>
</dbReference>
<dbReference type="InterPro" id="IPR029044">
    <property type="entry name" value="Nucleotide-diphossugar_trans"/>
</dbReference>
<dbReference type="CDD" id="cd04186">
    <property type="entry name" value="GT_2_like_c"/>
    <property type="match status" value="1"/>
</dbReference>
<dbReference type="RefSeq" id="WP_127015345.1">
    <property type="nucleotide sequence ID" value="NZ_CP016379.1"/>
</dbReference>
<dbReference type="Pfam" id="PF00535">
    <property type="entry name" value="Glycos_transf_2"/>
    <property type="match status" value="1"/>
</dbReference>
<dbReference type="Gene3D" id="3.40.50.2000">
    <property type="entry name" value="Glycogen Phosphorylase B"/>
    <property type="match status" value="1"/>
</dbReference>
<evidence type="ECO:0000313" key="2">
    <source>
        <dbReference type="EMBL" id="AZR72015.1"/>
    </source>
</evidence>
<sequence>MVKSDAKLNILIFARNTVKERINLVIDQIKRIYNSFYQIHIFLYSAVLITDNQNSFIKHLNLQTNLKLYFENRLDQIDLIIIDDMDKSDLDFILFMMYKQIPIIVEEKMIVRYQQYFIPDKTVLAYSYFNLTQFPFTLLAFLKKFNYQKQIIQEAQKIALLKENWARIISFIRNSSSKKTVFPTDVVSNSPSPQSENFSRWADIVIVNYNTFSYLKECIQSIKKNTIYPHHIIVVDNGSSDESIFYLQTLNNITLIENKENKGYAKAVNQGIMAGDGEFVVILNSDIKVSKNWLKTMIETARADERIGVVGPKMVNEKGLIVGAGVTELDSVCSPRGWLKPDRKGLYDKVEDCYNVGGACYLIKRDVLKKVGAFDENYFFYFEETDLSLRMLEKGYRVVYCPNVKVIHYHEGSLDKENPMDRLKRNYYFEQSQKRFIEKWHDVLAGSPKRRKTRDIVVFGVIPWQFRYQRPQQICNRLAKNGYRILYINNICQRGGRLEKVDYNIFSFSLDGEENIYHLLPFFENRQKIITSIYQIFAKLNILNPILWVDVPYWQKIIPFFDRQYVIYNCMDSYENFSDLKEYCPDLKDMEKELAQSADLIFTTSKMLKEKLSQFNQKTILIPNGVDKNHFAMSKKLEIPEDIAMISQPIIGYHGAIADWLDLDLLSYAVDQLPEFSFVFIGQSTVDIDSLKKKPNTYFLGEKSYFELPKYIRHFQVAMIPFKKNKLTLSTNPVKLYEYLAAGKPVVSVDLPEISQFKDVVYIAKNYEEFVFLLREAWEGETWWKKRKRKKAIVGEEWDDRVNDILRVMEEQQIILANQSRILKVRQKSS</sequence>
<reference evidence="2 3" key="1">
    <citation type="submission" date="2016-07" db="EMBL/GenBank/DDBJ databases">
        <title>Genome and transcriptome analysis of iron-reducing fermentative bacteria Anoxybacter fermentans.</title>
        <authorList>
            <person name="Zeng X."/>
            <person name="Shao Z."/>
        </authorList>
    </citation>
    <scope>NUCLEOTIDE SEQUENCE [LARGE SCALE GENOMIC DNA]</scope>
    <source>
        <strain evidence="2 3">DY22613</strain>
    </source>
</reference>
<dbReference type="SUPFAM" id="SSF53756">
    <property type="entry name" value="UDP-Glycosyltransferase/glycogen phosphorylase"/>
    <property type="match status" value="1"/>
</dbReference>
<name>A0A3S9SUP9_9FIRM</name>
<feature type="domain" description="Glycosyltransferase 2-like" evidence="1">
    <location>
        <begin position="204"/>
        <end position="371"/>
    </location>
</feature>
<dbReference type="Proteomes" id="UP000267250">
    <property type="component" value="Chromosome"/>
</dbReference>
<accession>A0A3S9SUP9</accession>
<protein>
    <recommendedName>
        <fullName evidence="1">Glycosyltransferase 2-like domain-containing protein</fullName>
    </recommendedName>
</protein>
<dbReference type="Pfam" id="PF13692">
    <property type="entry name" value="Glyco_trans_1_4"/>
    <property type="match status" value="1"/>
</dbReference>
<dbReference type="PANTHER" id="PTHR43179:SF7">
    <property type="entry name" value="RHAMNOSYLTRANSFERASE WBBL"/>
    <property type="match status" value="1"/>
</dbReference>
<dbReference type="Gene3D" id="3.90.550.10">
    <property type="entry name" value="Spore Coat Polysaccharide Biosynthesis Protein SpsA, Chain A"/>
    <property type="match status" value="1"/>
</dbReference>
<dbReference type="Gene3D" id="3.40.50.11010">
    <property type="match status" value="1"/>
</dbReference>
<evidence type="ECO:0000313" key="3">
    <source>
        <dbReference type="Proteomes" id="UP000267250"/>
    </source>
</evidence>
<dbReference type="KEGG" id="aft:BBF96_00495"/>
<evidence type="ECO:0000259" key="1">
    <source>
        <dbReference type="Pfam" id="PF00535"/>
    </source>
</evidence>
<dbReference type="SUPFAM" id="SSF53448">
    <property type="entry name" value="Nucleotide-diphospho-sugar transferases"/>
    <property type="match status" value="1"/>
</dbReference>
<gene>
    <name evidence="2" type="ORF">BBF96_00495</name>
</gene>
<keyword evidence="3" id="KW-1185">Reference proteome</keyword>
<dbReference type="OrthoDB" id="9816564at2"/>
<organism evidence="2 3">
    <name type="scientific">Anoxybacter fermentans</name>
    <dbReference type="NCBI Taxonomy" id="1323375"/>
    <lineage>
        <taxon>Bacteria</taxon>
        <taxon>Bacillati</taxon>
        <taxon>Bacillota</taxon>
        <taxon>Clostridia</taxon>
        <taxon>Halanaerobiales</taxon>
        <taxon>Anoxybacter</taxon>
    </lineage>
</organism>